<organism evidence="2 3">
    <name type="scientific">Lentzea alba</name>
    <dbReference type="NCBI Taxonomy" id="2714351"/>
    <lineage>
        <taxon>Bacteria</taxon>
        <taxon>Bacillati</taxon>
        <taxon>Actinomycetota</taxon>
        <taxon>Actinomycetes</taxon>
        <taxon>Pseudonocardiales</taxon>
        <taxon>Pseudonocardiaceae</taxon>
        <taxon>Lentzea</taxon>
    </lineage>
</organism>
<keyword evidence="2" id="KW-0378">Hydrolase</keyword>
<dbReference type="Pfam" id="PF12697">
    <property type="entry name" value="Abhydrolase_6"/>
    <property type="match status" value="1"/>
</dbReference>
<dbReference type="InterPro" id="IPR029058">
    <property type="entry name" value="AB_hydrolase_fold"/>
</dbReference>
<evidence type="ECO:0000313" key="2">
    <source>
        <dbReference type="EMBL" id="NGY60795.1"/>
    </source>
</evidence>
<dbReference type="Gene3D" id="3.40.50.1820">
    <property type="entry name" value="alpha/beta hydrolase"/>
    <property type="match status" value="1"/>
</dbReference>
<evidence type="ECO:0000259" key="1">
    <source>
        <dbReference type="Pfam" id="PF12697"/>
    </source>
</evidence>
<evidence type="ECO:0000313" key="3">
    <source>
        <dbReference type="Proteomes" id="UP000481360"/>
    </source>
</evidence>
<accession>A0A7C9VRU6</accession>
<name>A0A7C9VRU6_9PSEU</name>
<comment type="caution">
    <text evidence="2">The sequence shown here is derived from an EMBL/GenBank/DDBJ whole genome shotgun (WGS) entry which is preliminary data.</text>
</comment>
<dbReference type="RefSeq" id="WP_166046774.1">
    <property type="nucleotide sequence ID" value="NZ_JAAMPJ010000004.1"/>
</dbReference>
<keyword evidence="3" id="KW-1185">Reference proteome</keyword>
<dbReference type="EMBL" id="JAAMPJ010000004">
    <property type="protein sequence ID" value="NGY60795.1"/>
    <property type="molecule type" value="Genomic_DNA"/>
</dbReference>
<feature type="domain" description="AB hydrolase-1" evidence="1">
    <location>
        <begin position="6"/>
        <end position="211"/>
    </location>
</feature>
<dbReference type="InterPro" id="IPR052897">
    <property type="entry name" value="Sec-Metab_Biosynth_Hydrolase"/>
</dbReference>
<protein>
    <submittedName>
        <fullName evidence="2">Alpha/beta hydrolase</fullName>
    </submittedName>
</protein>
<dbReference type="Proteomes" id="UP000481360">
    <property type="component" value="Unassembled WGS sequence"/>
</dbReference>
<dbReference type="AlphaFoldDB" id="A0A7C9VRU6"/>
<gene>
    <name evidence="2" type="ORF">G7043_17835</name>
</gene>
<sequence length="221" mass="23773">MDRGNLLLVPGAWHGSWCWDHLVPELRSRGWATSVMDLPSTSGSPACGVREDAEAVREALRALDGPVTVLAHSYAGVPVGEAAGSADRLVYLAAHALEPGESVAGVLGGTWYEPGTKLLDVPEPARDLLFADVPDALATWAVERLRPQSARVFEEPVTGAAWQKLPTAAILCSDDRIFPEVFTNRLARQDLVRYLPGSHSPFLSRRGELADLVCEVAEVLG</sequence>
<proteinExistence type="predicted"/>
<dbReference type="PANTHER" id="PTHR37017">
    <property type="entry name" value="AB HYDROLASE-1 DOMAIN-CONTAINING PROTEIN-RELATED"/>
    <property type="match status" value="1"/>
</dbReference>
<dbReference type="GO" id="GO:0016787">
    <property type="term" value="F:hydrolase activity"/>
    <property type="evidence" value="ECO:0007669"/>
    <property type="project" value="UniProtKB-KW"/>
</dbReference>
<dbReference type="PANTHER" id="PTHR37017:SF11">
    <property type="entry name" value="ESTERASE_LIPASE_THIOESTERASE DOMAIN-CONTAINING PROTEIN"/>
    <property type="match status" value="1"/>
</dbReference>
<dbReference type="SUPFAM" id="SSF53474">
    <property type="entry name" value="alpha/beta-Hydrolases"/>
    <property type="match status" value="1"/>
</dbReference>
<dbReference type="InterPro" id="IPR000073">
    <property type="entry name" value="AB_hydrolase_1"/>
</dbReference>
<reference evidence="2 3" key="1">
    <citation type="submission" date="2020-03" db="EMBL/GenBank/DDBJ databases">
        <title>Isolation and identification of active actinomycetes.</title>
        <authorList>
            <person name="Sun X."/>
        </authorList>
    </citation>
    <scope>NUCLEOTIDE SEQUENCE [LARGE SCALE GENOMIC DNA]</scope>
    <source>
        <strain evidence="2 3">NEAU-D13</strain>
    </source>
</reference>